<comment type="caution">
    <text evidence="2">The sequence shown here is derived from an EMBL/GenBank/DDBJ whole genome shotgun (WGS) entry which is preliminary data.</text>
</comment>
<dbReference type="AlphaFoldDB" id="A0A4Z2IVB4"/>
<protein>
    <submittedName>
        <fullName evidence="2">Uncharacterized protein</fullName>
    </submittedName>
</protein>
<keyword evidence="3" id="KW-1185">Reference proteome</keyword>
<name>A0A4Z2IVB4_9TELE</name>
<evidence type="ECO:0000313" key="3">
    <source>
        <dbReference type="Proteomes" id="UP000314294"/>
    </source>
</evidence>
<gene>
    <name evidence="2" type="ORF">EYF80_007803</name>
</gene>
<feature type="region of interest" description="Disordered" evidence="1">
    <location>
        <begin position="1"/>
        <end position="20"/>
    </location>
</feature>
<organism evidence="2 3">
    <name type="scientific">Liparis tanakae</name>
    <name type="common">Tanaka's snailfish</name>
    <dbReference type="NCBI Taxonomy" id="230148"/>
    <lineage>
        <taxon>Eukaryota</taxon>
        <taxon>Metazoa</taxon>
        <taxon>Chordata</taxon>
        <taxon>Craniata</taxon>
        <taxon>Vertebrata</taxon>
        <taxon>Euteleostomi</taxon>
        <taxon>Actinopterygii</taxon>
        <taxon>Neopterygii</taxon>
        <taxon>Teleostei</taxon>
        <taxon>Neoteleostei</taxon>
        <taxon>Acanthomorphata</taxon>
        <taxon>Eupercaria</taxon>
        <taxon>Perciformes</taxon>
        <taxon>Cottioidei</taxon>
        <taxon>Cottales</taxon>
        <taxon>Liparidae</taxon>
        <taxon>Liparis</taxon>
    </lineage>
</organism>
<accession>A0A4Z2IVB4</accession>
<evidence type="ECO:0000256" key="1">
    <source>
        <dbReference type="SAM" id="MobiDB-lite"/>
    </source>
</evidence>
<evidence type="ECO:0000313" key="2">
    <source>
        <dbReference type="EMBL" id="TNN81895.1"/>
    </source>
</evidence>
<proteinExistence type="predicted"/>
<reference evidence="2 3" key="1">
    <citation type="submission" date="2019-03" db="EMBL/GenBank/DDBJ databases">
        <title>First draft genome of Liparis tanakae, snailfish: a comprehensive survey of snailfish specific genes.</title>
        <authorList>
            <person name="Kim W."/>
            <person name="Song I."/>
            <person name="Jeong J.-H."/>
            <person name="Kim D."/>
            <person name="Kim S."/>
            <person name="Ryu S."/>
            <person name="Song J.Y."/>
            <person name="Lee S.K."/>
        </authorList>
    </citation>
    <scope>NUCLEOTIDE SEQUENCE [LARGE SCALE GENOMIC DNA]</scope>
    <source>
        <tissue evidence="2">Muscle</tissue>
    </source>
</reference>
<feature type="compositionally biased region" description="Basic and acidic residues" evidence="1">
    <location>
        <begin position="1"/>
        <end position="12"/>
    </location>
</feature>
<dbReference type="EMBL" id="SRLO01000043">
    <property type="protein sequence ID" value="TNN81895.1"/>
    <property type="molecule type" value="Genomic_DNA"/>
</dbReference>
<dbReference type="Proteomes" id="UP000314294">
    <property type="component" value="Unassembled WGS sequence"/>
</dbReference>
<sequence length="165" mass="18192">MTNEGWKAKDEPQPNSMPYPKWSVNMLTTGEQKKIMPMARAPTHAGEEREVIHHVKDAERVLNAEDRPVAPGGRENHQPAVTSFGWDERGSVAGLLHPDHRLGVTSRGEGRFAAGLQQPHGAVLLHDLVLLPAVCFSRSNTLLRLRIRSGVLRPGHSAGRLRLVV</sequence>